<evidence type="ECO:0000256" key="1">
    <source>
        <dbReference type="SAM" id="MobiDB-lite"/>
    </source>
</evidence>
<feature type="compositionally biased region" description="Polar residues" evidence="1">
    <location>
        <begin position="149"/>
        <end position="166"/>
    </location>
</feature>
<dbReference type="GO" id="GO:0005829">
    <property type="term" value="C:cytosol"/>
    <property type="evidence" value="ECO:0007669"/>
    <property type="project" value="TreeGrafter"/>
</dbReference>
<evidence type="ECO:0000313" key="3">
    <source>
        <dbReference type="Proteomes" id="UP001221898"/>
    </source>
</evidence>
<gene>
    <name evidence="2" type="ORF">AAFF_G00279380</name>
</gene>
<evidence type="ECO:0008006" key="4">
    <source>
        <dbReference type="Google" id="ProtNLM"/>
    </source>
</evidence>
<feature type="compositionally biased region" description="Basic residues" evidence="1">
    <location>
        <begin position="184"/>
        <end position="200"/>
    </location>
</feature>
<accession>A0AAD7SR51</accession>
<feature type="region of interest" description="Disordered" evidence="1">
    <location>
        <begin position="102"/>
        <end position="226"/>
    </location>
</feature>
<dbReference type="EMBL" id="JAINUG010000039">
    <property type="protein sequence ID" value="KAJ8407364.1"/>
    <property type="molecule type" value="Genomic_DNA"/>
</dbReference>
<feature type="compositionally biased region" description="Low complexity" evidence="1">
    <location>
        <begin position="49"/>
        <end position="62"/>
    </location>
</feature>
<feature type="region of interest" description="Disordered" evidence="1">
    <location>
        <begin position="346"/>
        <end position="387"/>
    </location>
</feature>
<keyword evidence="3" id="KW-1185">Reference proteome</keyword>
<feature type="region of interest" description="Disordered" evidence="1">
    <location>
        <begin position="496"/>
        <end position="549"/>
    </location>
</feature>
<dbReference type="AlphaFoldDB" id="A0AAD7SR51"/>
<feature type="region of interest" description="Disordered" evidence="1">
    <location>
        <begin position="37"/>
        <end position="62"/>
    </location>
</feature>
<feature type="compositionally biased region" description="Low complexity" evidence="1">
    <location>
        <begin position="11"/>
        <end position="20"/>
    </location>
</feature>
<dbReference type="GO" id="GO:0005634">
    <property type="term" value="C:nucleus"/>
    <property type="evidence" value="ECO:0007669"/>
    <property type="project" value="TreeGrafter"/>
</dbReference>
<organism evidence="2 3">
    <name type="scientific">Aldrovandia affinis</name>
    <dbReference type="NCBI Taxonomy" id="143900"/>
    <lineage>
        <taxon>Eukaryota</taxon>
        <taxon>Metazoa</taxon>
        <taxon>Chordata</taxon>
        <taxon>Craniata</taxon>
        <taxon>Vertebrata</taxon>
        <taxon>Euteleostomi</taxon>
        <taxon>Actinopterygii</taxon>
        <taxon>Neopterygii</taxon>
        <taxon>Teleostei</taxon>
        <taxon>Notacanthiformes</taxon>
        <taxon>Halosauridae</taxon>
        <taxon>Aldrovandia</taxon>
    </lineage>
</organism>
<feature type="region of interest" description="Disordered" evidence="1">
    <location>
        <begin position="407"/>
        <end position="466"/>
    </location>
</feature>
<evidence type="ECO:0000313" key="2">
    <source>
        <dbReference type="EMBL" id="KAJ8407364.1"/>
    </source>
</evidence>
<dbReference type="GO" id="GO:0043066">
    <property type="term" value="P:negative regulation of apoptotic process"/>
    <property type="evidence" value="ECO:0007669"/>
    <property type="project" value="TreeGrafter"/>
</dbReference>
<name>A0AAD7SR51_9TELE</name>
<feature type="compositionally biased region" description="Polar residues" evidence="1">
    <location>
        <begin position="537"/>
        <end position="549"/>
    </location>
</feature>
<dbReference type="PANTHER" id="PTHR46745:SF1">
    <property type="entry name" value="TSC22 DOMAIN FAMILY PROTEIN 1"/>
    <property type="match status" value="1"/>
</dbReference>
<feature type="compositionally biased region" description="Low complexity" evidence="1">
    <location>
        <begin position="496"/>
        <end position="508"/>
    </location>
</feature>
<sequence>MAHQGIFPRRGSNTGSGSASALTASAVSNNIIPTDDYQSPLVIQPPLPAGSSSPGPQHHPQSLNLLSQSQLHSQMLQANAPGKKKSGFQITSVTSAQISVSTNNSITEDTESCDDLDESHTEDLSSSEILDVSLSRATDMGGPERSSSEETLNNFQEAETPGATSPNQPPHLLPHGPMVNGTAHHPHRHNHHPNLGHHHQAYGPPSEVAPPSLSTSSMSVGGSVGGATTSGALPSVAQKLPASLATGVENTPVSKGGVVPQPVAASATSAAGTGTFSTAAVAAVSTVNPLISNISDMNMLRSAVGLSPGLVNVNSGLGVNTAQRQSGALTATAVTMTTAGVGPPTAMGSAVVAPPSPHVQPQQAPAPAPTPTPASTSSRFRVVKLDSNSEPFKKGRWTCTEYYEKEAPADGGAPGPRAADGLRQPAGDDGAVGFGETGVPFHAQDYAAPPGVQNPHAAPLPQIGQDAGLPKTGVAVQQQLTYAQAGQAAQVGYPSAQQPTAAAQGPPAQHLPIAQPGMFAPGTPHPLTHLQGGVPPSASSQPMAGVPSTVSQALPQGHLQQGAHLAQTHPQGGIRTQPLAAEQLPPRTQLPSAVTLNQGTSNVPPSLLLQPRPGLAQGQGFALPYGGLPSLTATQLEDAQRLLFQHQSLLSLPKLAAGEGASGGGGLLGPEDGGGVNALPAGAGLFPLKSLPMDGEEDR</sequence>
<feature type="region of interest" description="Disordered" evidence="1">
    <location>
        <begin position="1"/>
        <end position="20"/>
    </location>
</feature>
<reference evidence="2" key="1">
    <citation type="journal article" date="2023" name="Science">
        <title>Genome structures resolve the early diversification of teleost fishes.</title>
        <authorList>
            <person name="Parey E."/>
            <person name="Louis A."/>
            <person name="Montfort J."/>
            <person name="Bouchez O."/>
            <person name="Roques C."/>
            <person name="Iampietro C."/>
            <person name="Lluch J."/>
            <person name="Castinel A."/>
            <person name="Donnadieu C."/>
            <person name="Desvignes T."/>
            <person name="Floi Bucao C."/>
            <person name="Jouanno E."/>
            <person name="Wen M."/>
            <person name="Mejri S."/>
            <person name="Dirks R."/>
            <person name="Jansen H."/>
            <person name="Henkel C."/>
            <person name="Chen W.J."/>
            <person name="Zahm M."/>
            <person name="Cabau C."/>
            <person name="Klopp C."/>
            <person name="Thompson A.W."/>
            <person name="Robinson-Rechavi M."/>
            <person name="Braasch I."/>
            <person name="Lecointre G."/>
            <person name="Bobe J."/>
            <person name="Postlethwait J.H."/>
            <person name="Berthelot C."/>
            <person name="Roest Crollius H."/>
            <person name="Guiguen Y."/>
        </authorList>
    </citation>
    <scope>NUCLEOTIDE SEQUENCE</scope>
    <source>
        <strain evidence="2">NC1722</strain>
    </source>
</reference>
<dbReference type="PANTHER" id="PTHR46745">
    <property type="entry name" value="TSC22 DOMAIN FAMILY PROTEIN 1"/>
    <property type="match status" value="1"/>
</dbReference>
<protein>
    <recommendedName>
        <fullName evidence="4">TSC22 domain family protein 1</fullName>
    </recommendedName>
</protein>
<dbReference type="GO" id="GO:0008284">
    <property type="term" value="P:positive regulation of cell population proliferation"/>
    <property type="evidence" value="ECO:0007669"/>
    <property type="project" value="TreeGrafter"/>
</dbReference>
<feature type="compositionally biased region" description="Pro residues" evidence="1">
    <location>
        <begin position="354"/>
        <end position="372"/>
    </location>
</feature>
<feature type="compositionally biased region" description="Low complexity" evidence="1">
    <location>
        <begin position="209"/>
        <end position="226"/>
    </location>
</feature>
<dbReference type="Proteomes" id="UP001221898">
    <property type="component" value="Unassembled WGS sequence"/>
</dbReference>
<feature type="compositionally biased region" description="Acidic residues" evidence="1">
    <location>
        <begin position="108"/>
        <end position="117"/>
    </location>
</feature>
<comment type="caution">
    <text evidence="2">The sequence shown here is derived from an EMBL/GenBank/DDBJ whole genome shotgun (WGS) entry which is preliminary data.</text>
</comment>
<proteinExistence type="predicted"/>
<feature type="compositionally biased region" description="Low complexity" evidence="1">
    <location>
        <begin position="409"/>
        <end position="421"/>
    </location>
</feature>